<dbReference type="Pfam" id="PF01710">
    <property type="entry name" value="HTH_Tnp_IS630"/>
    <property type="match status" value="1"/>
</dbReference>
<organism evidence="2">
    <name type="scientific">Trichodesmium erythraeum (strain IMS101)</name>
    <dbReference type="NCBI Taxonomy" id="203124"/>
    <lineage>
        <taxon>Bacteria</taxon>
        <taxon>Bacillati</taxon>
        <taxon>Cyanobacteriota</taxon>
        <taxon>Cyanophyceae</taxon>
        <taxon>Oscillatoriophycideae</taxon>
        <taxon>Oscillatoriales</taxon>
        <taxon>Microcoleaceae</taxon>
        <taxon>Trichodesmium</taxon>
    </lineage>
</organism>
<dbReference type="SUPFAM" id="SSF46689">
    <property type="entry name" value="Homeodomain-like"/>
    <property type="match status" value="1"/>
</dbReference>
<dbReference type="eggNOG" id="COG3415">
    <property type="taxonomic scope" value="Bacteria"/>
</dbReference>
<gene>
    <name evidence="2" type="ordered locus">Tery_1392</name>
</gene>
<dbReference type="PANTHER" id="PTHR46564">
    <property type="entry name" value="TRANSPOSASE"/>
    <property type="match status" value="1"/>
</dbReference>
<dbReference type="EMBL" id="CP000393">
    <property type="protein sequence ID" value="ABG50695.1"/>
    <property type="molecule type" value="Genomic_DNA"/>
</dbReference>
<evidence type="ECO:0000313" key="2">
    <source>
        <dbReference type="EMBL" id="ABG50695.1"/>
    </source>
</evidence>
<reference evidence="2" key="1">
    <citation type="submission" date="2006-06" db="EMBL/GenBank/DDBJ databases">
        <title>Complete sequence of Trichodesmium erythraeum IMS101.</title>
        <authorList>
            <consortium name="US DOE Joint Genome Institute"/>
            <person name="Copeland A."/>
            <person name="Lucas S."/>
            <person name="Lapidus A."/>
            <person name="Barry K."/>
            <person name="Detter J.C."/>
            <person name="Glavina del Rio T."/>
            <person name="Hammon N."/>
            <person name="Israni S."/>
            <person name="Dalin E."/>
            <person name="Tice H."/>
            <person name="Pitluck S."/>
            <person name="Kiss H."/>
            <person name="Munk A.C."/>
            <person name="Brettin T."/>
            <person name="Bruce D."/>
            <person name="Han C."/>
            <person name="Tapia R."/>
            <person name="Gilna P."/>
            <person name="Schmutz J."/>
            <person name="Larimer F."/>
            <person name="Land M."/>
            <person name="Hauser L."/>
            <person name="Kyrpides N."/>
            <person name="Kim E."/>
            <person name="Richardson P."/>
        </authorList>
    </citation>
    <scope>NUCLEOTIDE SEQUENCE [LARGE SCALE GENOMIC DNA]</scope>
    <source>
        <strain evidence="2">IMS101</strain>
    </source>
</reference>
<evidence type="ECO:0000259" key="1">
    <source>
        <dbReference type="Pfam" id="PF01710"/>
    </source>
</evidence>
<dbReference type="InterPro" id="IPR009057">
    <property type="entry name" value="Homeodomain-like_sf"/>
</dbReference>
<dbReference type="HOGENOM" id="CLU_204050_0_0_3"/>
<name>Q115X9_TRIEI</name>
<dbReference type="AlphaFoldDB" id="Q115X9"/>
<dbReference type="KEGG" id="ter:Tery_1392"/>
<proteinExistence type="predicted"/>
<sequence length="77" mass="8841">MPYSLDFRQKVINFVENGGTITKVAHTFGIGIASIYRWLSRPKLSATKVKSRQIKLDWKALEKDVKPNPESLILRQI</sequence>
<feature type="domain" description="Transposase Synechocystis PCC 6803" evidence="1">
    <location>
        <begin position="1"/>
        <end position="73"/>
    </location>
</feature>
<protein>
    <submittedName>
        <fullName evidence="2">Transposase</fullName>
    </submittedName>
</protein>
<dbReference type="PANTHER" id="PTHR46564:SF1">
    <property type="entry name" value="TRANSPOSASE"/>
    <property type="match status" value="1"/>
</dbReference>
<dbReference type="InterPro" id="IPR002622">
    <property type="entry name" value="Transposase_14"/>
</dbReference>
<accession>Q115X9</accession>